<feature type="transmembrane region" description="Helical" evidence="7">
    <location>
        <begin position="86"/>
        <end position="107"/>
    </location>
</feature>
<dbReference type="AlphaFoldDB" id="A0A2D0N9E5"/>
<evidence type="ECO:0000256" key="3">
    <source>
        <dbReference type="ARBA" id="ARBA00022692"/>
    </source>
</evidence>
<dbReference type="InterPro" id="IPR024791">
    <property type="entry name" value="Cyt_c/ubiquinol_Oxase_su3"/>
</dbReference>
<dbReference type="InterPro" id="IPR035973">
    <property type="entry name" value="Cyt_c_oxidase_su3-like_sf"/>
</dbReference>
<dbReference type="PANTHER" id="PTHR11403">
    <property type="entry name" value="CYTOCHROME C OXIDASE SUBUNIT III"/>
    <property type="match status" value="1"/>
</dbReference>
<comment type="caution">
    <text evidence="9">The sequence shown here is derived from an EMBL/GenBank/DDBJ whole genome shotgun (WGS) entry which is preliminary data.</text>
</comment>
<keyword evidence="10" id="KW-1185">Reference proteome</keyword>
<dbReference type="RefSeq" id="WP_099151555.1">
    <property type="nucleotide sequence ID" value="NZ_PDUD01000023.1"/>
</dbReference>
<name>A0A2D0N9E5_FLAN2</name>
<dbReference type="GO" id="GO:0005886">
    <property type="term" value="C:plasma membrane"/>
    <property type="evidence" value="ECO:0007669"/>
    <property type="project" value="UniProtKB-SubCell"/>
</dbReference>
<organism evidence="9 10">
    <name type="scientific">Flavilitoribacter nigricans (strain ATCC 23147 / DSM 23189 / NBRC 102662 / NCIMB 1420 / SS-2)</name>
    <name type="common">Lewinella nigricans</name>
    <dbReference type="NCBI Taxonomy" id="1122177"/>
    <lineage>
        <taxon>Bacteria</taxon>
        <taxon>Pseudomonadati</taxon>
        <taxon>Bacteroidota</taxon>
        <taxon>Saprospiria</taxon>
        <taxon>Saprospirales</taxon>
        <taxon>Lewinellaceae</taxon>
        <taxon>Flavilitoribacter</taxon>
    </lineage>
</organism>
<dbReference type="GO" id="GO:0019646">
    <property type="term" value="P:aerobic electron transport chain"/>
    <property type="evidence" value="ECO:0007669"/>
    <property type="project" value="InterPro"/>
</dbReference>
<feature type="transmembrane region" description="Helical" evidence="7">
    <location>
        <begin position="54"/>
        <end position="74"/>
    </location>
</feature>
<feature type="transmembrane region" description="Helical" evidence="7">
    <location>
        <begin position="127"/>
        <end position="151"/>
    </location>
</feature>
<reference evidence="9 10" key="1">
    <citation type="submission" date="2017-10" db="EMBL/GenBank/DDBJ databases">
        <title>The draft genome sequence of Lewinella nigricans NBRC 102662.</title>
        <authorList>
            <person name="Wang K."/>
        </authorList>
    </citation>
    <scope>NUCLEOTIDE SEQUENCE [LARGE SCALE GENOMIC DNA]</scope>
    <source>
        <strain evidence="9 10">NBRC 102662</strain>
    </source>
</reference>
<feature type="transmembrane region" description="Helical" evidence="7">
    <location>
        <begin position="20"/>
        <end position="42"/>
    </location>
</feature>
<dbReference type="EMBL" id="PDUD01000023">
    <property type="protein sequence ID" value="PHN05008.1"/>
    <property type="molecule type" value="Genomic_DNA"/>
</dbReference>
<evidence type="ECO:0000256" key="1">
    <source>
        <dbReference type="ARBA" id="ARBA00004141"/>
    </source>
</evidence>
<evidence type="ECO:0000256" key="6">
    <source>
        <dbReference type="RuleBase" id="RU003376"/>
    </source>
</evidence>
<gene>
    <name evidence="9" type="ORF">CRP01_18445</name>
</gene>
<dbReference type="GO" id="GO:0004129">
    <property type="term" value="F:cytochrome-c oxidase activity"/>
    <property type="evidence" value="ECO:0007669"/>
    <property type="project" value="InterPro"/>
</dbReference>
<evidence type="ECO:0000313" key="10">
    <source>
        <dbReference type="Proteomes" id="UP000223913"/>
    </source>
</evidence>
<proteinExistence type="inferred from homology"/>
<comment type="subcellular location">
    <subcellularLocation>
        <location evidence="6">Cell membrane</location>
        <topology evidence="6">Multi-pass membrane protein</topology>
    </subcellularLocation>
    <subcellularLocation>
        <location evidence="1">Membrane</location>
        <topology evidence="1">Multi-pass membrane protein</topology>
    </subcellularLocation>
</comment>
<dbReference type="InterPro" id="IPR000298">
    <property type="entry name" value="Cyt_c_oxidase-like_su3"/>
</dbReference>
<sequence length="193" mass="21585">MNDVVVNNTLGRNKIHPKKFALWVACGSIMMMFAALTSAYIVRRAGGNWLEFQLPAIFTYNTITILASSLSLHLSYRAFLRGNSAAYKGLLLVTLALGLLFVGLQYEGWTQLEAMGVPLRLNPSGDFIYVISAVHAAHVLGGIATLIVASLHAFTLPNKVTPARKLRFQLTFTYWHFVDFLWLYLLVFLMQQS</sequence>
<dbReference type="Gene3D" id="1.20.120.80">
    <property type="entry name" value="Cytochrome c oxidase, subunit III, four-helix bundle"/>
    <property type="match status" value="1"/>
</dbReference>
<dbReference type="Proteomes" id="UP000223913">
    <property type="component" value="Unassembled WGS sequence"/>
</dbReference>
<evidence type="ECO:0000256" key="5">
    <source>
        <dbReference type="ARBA" id="ARBA00023136"/>
    </source>
</evidence>
<dbReference type="PANTHER" id="PTHR11403:SF10">
    <property type="entry name" value="CYTOCHROME C OXIDASE"/>
    <property type="match status" value="1"/>
</dbReference>
<evidence type="ECO:0000313" key="9">
    <source>
        <dbReference type="EMBL" id="PHN05008.1"/>
    </source>
</evidence>
<evidence type="ECO:0000259" key="8">
    <source>
        <dbReference type="PROSITE" id="PS50253"/>
    </source>
</evidence>
<keyword evidence="5 7" id="KW-0472">Membrane</keyword>
<dbReference type="PROSITE" id="PS50253">
    <property type="entry name" value="COX3"/>
    <property type="match status" value="1"/>
</dbReference>
<comment type="similarity">
    <text evidence="2 6">Belongs to the cytochrome c oxidase subunit 3 family.</text>
</comment>
<dbReference type="Pfam" id="PF00510">
    <property type="entry name" value="COX3"/>
    <property type="match status" value="1"/>
</dbReference>
<evidence type="ECO:0000256" key="7">
    <source>
        <dbReference type="SAM" id="Phobius"/>
    </source>
</evidence>
<keyword evidence="4 7" id="KW-1133">Transmembrane helix</keyword>
<dbReference type="OrthoDB" id="679789at2"/>
<accession>A0A2D0N9E5</accession>
<evidence type="ECO:0000256" key="2">
    <source>
        <dbReference type="ARBA" id="ARBA00010581"/>
    </source>
</evidence>
<dbReference type="InterPro" id="IPR013833">
    <property type="entry name" value="Cyt_c_oxidase_su3_a-hlx"/>
</dbReference>
<feature type="domain" description="Heme-copper oxidase subunit III family profile" evidence="8">
    <location>
        <begin position="19"/>
        <end position="193"/>
    </location>
</feature>
<dbReference type="SUPFAM" id="SSF81452">
    <property type="entry name" value="Cytochrome c oxidase subunit III-like"/>
    <property type="match status" value="1"/>
</dbReference>
<keyword evidence="3 6" id="KW-0812">Transmembrane</keyword>
<protein>
    <submittedName>
        <fullName evidence="9">Cytochrome oxidase subunit III</fullName>
    </submittedName>
</protein>
<evidence type="ECO:0000256" key="4">
    <source>
        <dbReference type="ARBA" id="ARBA00022989"/>
    </source>
</evidence>
<feature type="transmembrane region" description="Helical" evidence="7">
    <location>
        <begin position="172"/>
        <end position="190"/>
    </location>
</feature>